<name>X0YVB2_9ZZZZ</name>
<reference evidence="1" key="1">
    <citation type="journal article" date="2014" name="Front. Microbiol.">
        <title>High frequency of phylogenetically diverse reductive dehalogenase-homologous genes in deep subseafloor sedimentary metagenomes.</title>
        <authorList>
            <person name="Kawai M."/>
            <person name="Futagami T."/>
            <person name="Toyoda A."/>
            <person name="Takaki Y."/>
            <person name="Nishi S."/>
            <person name="Hori S."/>
            <person name="Arai W."/>
            <person name="Tsubouchi T."/>
            <person name="Morono Y."/>
            <person name="Uchiyama I."/>
            <person name="Ito T."/>
            <person name="Fujiyama A."/>
            <person name="Inagaki F."/>
            <person name="Takami H."/>
        </authorList>
    </citation>
    <scope>NUCLEOTIDE SEQUENCE</scope>
    <source>
        <strain evidence="1">Expedition CK06-06</strain>
    </source>
</reference>
<gene>
    <name evidence="1" type="ORF">S01H1_77374</name>
</gene>
<comment type="caution">
    <text evidence="1">The sequence shown here is derived from an EMBL/GenBank/DDBJ whole genome shotgun (WGS) entry which is preliminary data.</text>
</comment>
<protein>
    <submittedName>
        <fullName evidence="1">Uncharacterized protein</fullName>
    </submittedName>
</protein>
<accession>X0YVB2</accession>
<proteinExistence type="predicted"/>
<dbReference type="EMBL" id="BARS01051995">
    <property type="protein sequence ID" value="GAG50587.1"/>
    <property type="molecule type" value="Genomic_DNA"/>
</dbReference>
<sequence>MTLIIESVINTIPSKTINTPEMIETRLRCLLSLFRNFEKKLIKMLASIKGIPSPSEKTPRSSIPPARVSSLLARSSIPESIRPTHGIQPKENIMPKIKEPANPDLIEPGILNLFSKFKNFILKRPI</sequence>
<dbReference type="AlphaFoldDB" id="X0YVB2"/>
<organism evidence="1">
    <name type="scientific">marine sediment metagenome</name>
    <dbReference type="NCBI Taxonomy" id="412755"/>
    <lineage>
        <taxon>unclassified sequences</taxon>
        <taxon>metagenomes</taxon>
        <taxon>ecological metagenomes</taxon>
    </lineage>
</organism>
<evidence type="ECO:0000313" key="1">
    <source>
        <dbReference type="EMBL" id="GAG50587.1"/>
    </source>
</evidence>